<dbReference type="InterPro" id="IPR008271">
    <property type="entry name" value="Ser/Thr_kinase_AS"/>
</dbReference>
<feature type="compositionally biased region" description="Low complexity" evidence="9">
    <location>
        <begin position="180"/>
        <end position="194"/>
    </location>
</feature>
<feature type="compositionally biased region" description="Low complexity" evidence="9">
    <location>
        <begin position="577"/>
        <end position="586"/>
    </location>
</feature>
<dbReference type="AlphaFoldDB" id="A0AAD3DRY6"/>
<dbReference type="InterPro" id="IPR000719">
    <property type="entry name" value="Prot_kinase_dom"/>
</dbReference>
<feature type="compositionally biased region" description="Gly residues" evidence="9">
    <location>
        <begin position="560"/>
        <end position="576"/>
    </location>
</feature>
<feature type="region of interest" description="Disordered" evidence="9">
    <location>
        <begin position="435"/>
        <end position="477"/>
    </location>
</feature>
<name>A0AAD3DRY6_9CHLO</name>
<evidence type="ECO:0000256" key="5">
    <source>
        <dbReference type="ARBA" id="ARBA00022840"/>
    </source>
</evidence>
<dbReference type="Pfam" id="PF00069">
    <property type="entry name" value="Pkinase"/>
    <property type="match status" value="1"/>
</dbReference>
<gene>
    <name evidence="11" type="ORF">Agub_g8617</name>
</gene>
<dbReference type="PROSITE" id="PS50011">
    <property type="entry name" value="PROTEIN_KINASE_DOM"/>
    <property type="match status" value="1"/>
</dbReference>
<feature type="compositionally biased region" description="Low complexity" evidence="9">
    <location>
        <begin position="154"/>
        <end position="168"/>
    </location>
</feature>
<feature type="compositionally biased region" description="Low complexity" evidence="9">
    <location>
        <begin position="75"/>
        <end position="85"/>
    </location>
</feature>
<feature type="region of interest" description="Disordered" evidence="9">
    <location>
        <begin position="386"/>
        <end position="419"/>
    </location>
</feature>
<feature type="active site" description="Proton acceptor" evidence="6">
    <location>
        <position position="790"/>
    </location>
</feature>
<evidence type="ECO:0000256" key="9">
    <source>
        <dbReference type="SAM" id="MobiDB-lite"/>
    </source>
</evidence>
<feature type="compositionally biased region" description="Low complexity" evidence="9">
    <location>
        <begin position="494"/>
        <end position="515"/>
    </location>
</feature>
<dbReference type="SMART" id="SM00220">
    <property type="entry name" value="S_TKc"/>
    <property type="match status" value="1"/>
</dbReference>
<comment type="caution">
    <text evidence="11">The sequence shown here is derived from an EMBL/GenBank/DDBJ whole genome shotgun (WGS) entry which is preliminary data.</text>
</comment>
<feature type="compositionally biased region" description="Low complexity" evidence="9">
    <location>
        <begin position="401"/>
        <end position="419"/>
    </location>
</feature>
<evidence type="ECO:0000256" key="6">
    <source>
        <dbReference type="PIRSR" id="PIRSR630616-1"/>
    </source>
</evidence>
<sequence length="942" mass="97730">MAHVKLRPLVGHDSSTSQPAFIDPSTPDTGPPSRPPSVLSPTSRHKPMVPAPPDASNCPAEDPGVSKIRSKLRRLLGAQGQGLNQSVSGPSGAPTPSLSKSGSFRSTASMELNSGTASPHRPSPHTPTSSVPRGRFASAIIAPTYPHPPPTTPPGTSTPLNPMATARPGPTPPLQPPPTAAMAPPGSPAAASASVRGLTLRRAVSFSPTTTFPPLNSSTSTSPQPPGGPMVLSSSGMIPGPGGVALERAAAPRASFTATHSFQVPTRTSGMVMVPEDEALPEDTPNSEPGAHSLPSNANNAAGRCGQYVDNALRNSVSADTETTLPTSAVDGTVYVLAPGGGGIVRQISLPAPCGPDSGRVMVRNSNSGNLSIGSAAAANAALLEPQSSATPPPSRGGLIPRNRASGSASGGSANPAAAGLMSLSSGQLRLDPATRASLSSPAATPRGPYHSVPHQPTPPTQPHPPQPPSISLPLQPTQPTQFIHHLAAHSHPHAAPAVAPSPHTPSSSPMVSTSGMAQAPPSHPPSHPTLTRGMSALSLVSAGGGRISHGAPGSAWSTGAGGGGGSGGAAGGGGTAMQQQSQQHEAGGHAGGGGGGGAAVMQQGGAGTPPSTAQSVRRTHSTIDATAIRAQSEIPPSSPAGSLMAIGAGMPAEMRRKEWRMEDFTLLKKLYKGNYSAVHKALDRTSMRLVVVKVYDTTRMTELARNHVRREAALHSQLDHDNILNLYAVFQQGPYVLLIEEVAEGGDLYHVLKGVPGHRLQEDRAVIGVLLPLLRALGYLHEQGICHRDIKLENILFSDRHHTHMLLADFGIALSLRQERAVTRAGTTEYMSPEQLRCPFKRHPSDNKDRTDLHYGLGVDVWATGVLAYELLHGYPPFLGANREETEQLIATAAVQVAPQLSSGARDFVLSCLQKDPAERPTVQQLMQHPWMRAHMRQPRN</sequence>
<proteinExistence type="predicted"/>
<dbReference type="GO" id="GO:0004674">
    <property type="term" value="F:protein serine/threonine kinase activity"/>
    <property type="evidence" value="ECO:0007669"/>
    <property type="project" value="UniProtKB-KW"/>
</dbReference>
<dbReference type="EMBL" id="BMAR01000016">
    <property type="protein sequence ID" value="GFR46965.1"/>
    <property type="molecule type" value="Genomic_DNA"/>
</dbReference>
<dbReference type="GO" id="GO:0005524">
    <property type="term" value="F:ATP binding"/>
    <property type="evidence" value="ECO:0007669"/>
    <property type="project" value="UniProtKB-KW"/>
</dbReference>
<keyword evidence="2" id="KW-0808">Transferase</keyword>
<feature type="compositionally biased region" description="Gly residues" evidence="9">
    <location>
        <begin position="589"/>
        <end position="599"/>
    </location>
</feature>
<dbReference type="SUPFAM" id="SSF56112">
    <property type="entry name" value="Protein kinase-like (PK-like)"/>
    <property type="match status" value="1"/>
</dbReference>
<keyword evidence="3 7" id="KW-0547">Nucleotide-binding</keyword>
<feature type="region of interest" description="Disordered" evidence="9">
    <location>
        <begin position="490"/>
        <end position="620"/>
    </location>
</feature>
<dbReference type="PROSITE" id="PS00108">
    <property type="entry name" value="PROTEIN_KINASE_ST"/>
    <property type="match status" value="1"/>
</dbReference>
<keyword evidence="4" id="KW-0418">Kinase</keyword>
<evidence type="ECO:0000256" key="7">
    <source>
        <dbReference type="PIRSR" id="PIRSR630616-2"/>
    </source>
</evidence>
<keyword evidence="5 7" id="KW-0067">ATP-binding</keyword>
<evidence type="ECO:0000256" key="1">
    <source>
        <dbReference type="ARBA" id="ARBA00022527"/>
    </source>
</evidence>
<feature type="binding site" evidence="7">
    <location>
        <begin position="794"/>
        <end position="795"/>
    </location>
    <ligand>
        <name>ATP</name>
        <dbReference type="ChEBI" id="CHEBI:30616"/>
    </ligand>
</feature>
<feature type="compositionally biased region" description="Pro residues" evidence="9">
    <location>
        <begin position="456"/>
        <end position="471"/>
    </location>
</feature>
<feature type="cross-link" description="Glycyl lysine isopeptide (Lys-Gly) (interchain with G-Cter in SUMO2)" evidence="8">
    <location>
        <position position="792"/>
    </location>
</feature>
<dbReference type="InterPro" id="IPR030616">
    <property type="entry name" value="Aur-like"/>
</dbReference>
<feature type="region of interest" description="Disordered" evidence="9">
    <location>
        <begin position="1"/>
        <end position="228"/>
    </location>
</feature>
<evidence type="ECO:0000256" key="8">
    <source>
        <dbReference type="PIRSR" id="PIRSR630616-3"/>
    </source>
</evidence>
<dbReference type="Proteomes" id="UP001054857">
    <property type="component" value="Unassembled WGS sequence"/>
</dbReference>
<dbReference type="PANTHER" id="PTHR24350">
    <property type="entry name" value="SERINE/THREONINE-PROTEIN KINASE IAL-RELATED"/>
    <property type="match status" value="1"/>
</dbReference>
<dbReference type="Gene3D" id="1.10.510.10">
    <property type="entry name" value="Transferase(Phosphotransferase) domain 1"/>
    <property type="match status" value="1"/>
</dbReference>
<evidence type="ECO:0000313" key="11">
    <source>
        <dbReference type="EMBL" id="GFR46965.1"/>
    </source>
</evidence>
<feature type="binding site" evidence="7">
    <location>
        <position position="694"/>
    </location>
    <ligand>
        <name>ATP</name>
        <dbReference type="ChEBI" id="CHEBI:30616"/>
    </ligand>
</feature>
<evidence type="ECO:0000313" key="12">
    <source>
        <dbReference type="Proteomes" id="UP001054857"/>
    </source>
</evidence>
<feature type="compositionally biased region" description="Pro residues" evidence="9">
    <location>
        <begin position="169"/>
        <end position="179"/>
    </location>
</feature>
<organism evidence="11 12">
    <name type="scientific">Astrephomene gubernaculifera</name>
    <dbReference type="NCBI Taxonomy" id="47775"/>
    <lineage>
        <taxon>Eukaryota</taxon>
        <taxon>Viridiplantae</taxon>
        <taxon>Chlorophyta</taxon>
        <taxon>core chlorophytes</taxon>
        <taxon>Chlorophyceae</taxon>
        <taxon>CS clade</taxon>
        <taxon>Chlamydomonadales</taxon>
        <taxon>Astrephomenaceae</taxon>
        <taxon>Astrephomene</taxon>
    </lineage>
</organism>
<feature type="binding site" evidence="7">
    <location>
        <position position="810"/>
    </location>
    <ligand>
        <name>ATP</name>
        <dbReference type="ChEBI" id="CHEBI:30616"/>
    </ligand>
</feature>
<evidence type="ECO:0000256" key="4">
    <source>
        <dbReference type="ARBA" id="ARBA00022777"/>
    </source>
</evidence>
<dbReference type="InterPro" id="IPR011009">
    <property type="entry name" value="Kinase-like_dom_sf"/>
</dbReference>
<evidence type="ECO:0000256" key="2">
    <source>
        <dbReference type="ARBA" id="ARBA00022679"/>
    </source>
</evidence>
<evidence type="ECO:0000259" key="10">
    <source>
        <dbReference type="PROSITE" id="PS50011"/>
    </source>
</evidence>
<evidence type="ECO:0000256" key="3">
    <source>
        <dbReference type="ARBA" id="ARBA00022741"/>
    </source>
</evidence>
<accession>A0AAD3DRY6</accession>
<feature type="compositionally biased region" description="Low complexity" evidence="9">
    <location>
        <begin position="205"/>
        <end position="222"/>
    </location>
</feature>
<keyword evidence="12" id="KW-1185">Reference proteome</keyword>
<reference evidence="11 12" key="1">
    <citation type="journal article" date="2021" name="Sci. Rep.">
        <title>Genome sequencing of the multicellular alga Astrephomene provides insights into convergent evolution of germ-soma differentiation.</title>
        <authorList>
            <person name="Yamashita S."/>
            <person name="Yamamoto K."/>
            <person name="Matsuzaki R."/>
            <person name="Suzuki S."/>
            <person name="Yamaguchi H."/>
            <person name="Hirooka S."/>
            <person name="Minakuchi Y."/>
            <person name="Miyagishima S."/>
            <person name="Kawachi M."/>
            <person name="Toyoda A."/>
            <person name="Nozaki H."/>
        </authorList>
    </citation>
    <scope>NUCLEOTIDE SEQUENCE [LARGE SCALE GENOMIC DNA]</scope>
    <source>
        <strain evidence="11 12">NIES-4017</strain>
    </source>
</reference>
<protein>
    <recommendedName>
        <fullName evidence="10">Protein kinase domain-containing protein</fullName>
    </recommendedName>
</protein>
<feature type="compositionally biased region" description="Polar residues" evidence="9">
    <location>
        <begin position="86"/>
        <end position="117"/>
    </location>
</feature>
<feature type="domain" description="Protein kinase" evidence="10">
    <location>
        <begin position="665"/>
        <end position="933"/>
    </location>
</feature>
<dbReference type="FunFam" id="1.10.510.10:FF:000813">
    <property type="entry name" value="Aurora-like kinase"/>
    <property type="match status" value="1"/>
</dbReference>
<feature type="region of interest" description="Disordered" evidence="9">
    <location>
        <begin position="279"/>
        <end position="298"/>
    </location>
</feature>
<keyword evidence="1" id="KW-0723">Serine/threonine-protein kinase</keyword>
<feature type="binding site" evidence="7">
    <location>
        <begin position="742"/>
        <end position="744"/>
    </location>
    <ligand>
        <name>ATP</name>
        <dbReference type="ChEBI" id="CHEBI:30616"/>
    </ligand>
</feature>